<accession>A0A4D9CZD5</accession>
<keyword evidence="6" id="KW-0227">DNA damage</keyword>
<evidence type="ECO:0000256" key="10">
    <source>
        <dbReference type="ARBA" id="ARBA00023239"/>
    </source>
</evidence>
<dbReference type="FunFam" id="1.10.579.10:FF:000002">
    <property type="entry name" value="Deoxyribodipyrimidine photolyase"/>
    <property type="match status" value="1"/>
</dbReference>
<dbReference type="PROSITE" id="PS01083">
    <property type="entry name" value="DNA_PHOTOLYASES_2_1"/>
    <property type="match status" value="1"/>
</dbReference>
<dbReference type="Proteomes" id="UP000355283">
    <property type="component" value="Unassembled WGS sequence"/>
</dbReference>
<evidence type="ECO:0000256" key="4">
    <source>
        <dbReference type="ARBA" id="ARBA00014046"/>
    </source>
</evidence>
<evidence type="ECO:0000256" key="5">
    <source>
        <dbReference type="ARBA" id="ARBA00022630"/>
    </source>
</evidence>
<evidence type="ECO:0000256" key="9">
    <source>
        <dbReference type="ARBA" id="ARBA00023204"/>
    </source>
</evidence>
<name>A0A4D9CZD5_9STRA</name>
<evidence type="ECO:0000256" key="7">
    <source>
        <dbReference type="ARBA" id="ARBA00022827"/>
    </source>
</evidence>
<feature type="region of interest" description="Disordered" evidence="13">
    <location>
        <begin position="514"/>
        <end position="546"/>
    </location>
</feature>
<dbReference type="InterPro" id="IPR006050">
    <property type="entry name" value="DNA_photolyase_N"/>
</dbReference>
<dbReference type="FunFam" id="3.40.50.620:FF:000110">
    <property type="entry name" value="Deoxyribodipyrimidine photolyase"/>
    <property type="match status" value="1"/>
</dbReference>
<evidence type="ECO:0000256" key="1">
    <source>
        <dbReference type="ARBA" id="ARBA00001974"/>
    </source>
</evidence>
<keyword evidence="8" id="KW-0238">DNA-binding</keyword>
<dbReference type="PANTHER" id="PTHR10211:SF0">
    <property type="entry name" value="DEOXYRIBODIPYRIMIDINE PHOTO-LYASE"/>
    <property type="match status" value="1"/>
</dbReference>
<comment type="cofactor">
    <cofactor evidence="1">
        <name>FAD</name>
        <dbReference type="ChEBI" id="CHEBI:57692"/>
    </cofactor>
</comment>
<dbReference type="PANTHER" id="PTHR10211">
    <property type="entry name" value="DEOXYRIBODIPYRIMIDINE PHOTOLYASE"/>
    <property type="match status" value="1"/>
</dbReference>
<dbReference type="Gene3D" id="1.10.579.10">
    <property type="entry name" value="DNA Cyclobutane Dipyrimidine Photolyase, subunit A, domain 3"/>
    <property type="match status" value="1"/>
</dbReference>
<evidence type="ECO:0000256" key="13">
    <source>
        <dbReference type="SAM" id="MobiDB-lite"/>
    </source>
</evidence>
<dbReference type="EMBL" id="SDOX01000021">
    <property type="protein sequence ID" value="TFJ83924.1"/>
    <property type="molecule type" value="Genomic_DNA"/>
</dbReference>
<dbReference type="GO" id="GO:0009650">
    <property type="term" value="P:UV protection"/>
    <property type="evidence" value="ECO:0007669"/>
    <property type="project" value="UniProtKB-ARBA"/>
</dbReference>
<dbReference type="FunFam" id="1.25.40.80:FF:000004">
    <property type="entry name" value="Deoxyribodipyrimidine photolyase"/>
    <property type="match status" value="1"/>
</dbReference>
<dbReference type="InterPro" id="IPR036134">
    <property type="entry name" value="Crypto/Photolyase_FAD-like_sf"/>
</dbReference>
<dbReference type="GO" id="GO:0003677">
    <property type="term" value="F:DNA binding"/>
    <property type="evidence" value="ECO:0007669"/>
    <property type="project" value="UniProtKB-KW"/>
</dbReference>
<dbReference type="Gene3D" id="1.25.40.80">
    <property type="match status" value="1"/>
</dbReference>
<dbReference type="Pfam" id="PF00875">
    <property type="entry name" value="DNA_photolyase"/>
    <property type="match status" value="1"/>
</dbReference>
<gene>
    <name evidence="15" type="ORF">NSK_005020</name>
</gene>
<keyword evidence="5" id="KW-0285">Flavoprotein</keyword>
<dbReference type="AlphaFoldDB" id="A0A4D9CZD5"/>
<dbReference type="InterPro" id="IPR036155">
    <property type="entry name" value="Crypto/Photolyase_N_sf"/>
</dbReference>
<organism evidence="15 16">
    <name type="scientific">Nannochloropsis salina CCMP1776</name>
    <dbReference type="NCBI Taxonomy" id="1027361"/>
    <lineage>
        <taxon>Eukaryota</taxon>
        <taxon>Sar</taxon>
        <taxon>Stramenopiles</taxon>
        <taxon>Ochrophyta</taxon>
        <taxon>Eustigmatophyceae</taxon>
        <taxon>Eustigmatales</taxon>
        <taxon>Monodopsidaceae</taxon>
        <taxon>Microchloropsis</taxon>
        <taxon>Microchloropsis salina</taxon>
    </lineage>
</organism>
<evidence type="ECO:0000256" key="12">
    <source>
        <dbReference type="ARBA" id="ARBA00033999"/>
    </source>
</evidence>
<keyword evidence="7" id="KW-0274">FAD</keyword>
<dbReference type="PROSITE" id="PS51645">
    <property type="entry name" value="PHR_CRY_ALPHA_BETA"/>
    <property type="match status" value="1"/>
</dbReference>
<dbReference type="InterPro" id="IPR008148">
    <property type="entry name" value="DNA_photolyase_2"/>
</dbReference>
<comment type="catalytic activity">
    <reaction evidence="12">
        <text>cyclobutadipyrimidine (in DNA) = 2 pyrimidine residues (in DNA).</text>
        <dbReference type="EC" id="4.1.99.3"/>
    </reaction>
</comment>
<dbReference type="EC" id="4.1.99.3" evidence="3"/>
<evidence type="ECO:0000256" key="11">
    <source>
        <dbReference type="ARBA" id="ARBA00031671"/>
    </source>
</evidence>
<evidence type="ECO:0000313" key="15">
    <source>
        <dbReference type="EMBL" id="TFJ83924.1"/>
    </source>
</evidence>
<sequence>MSAAKKRSGAVDEGTPGPTKKPKAGDSAPIKLPDWFTPGRLRTLTTSCTKPQADGKCVVYWMVRDQRVEDNWAMLLARHLATQQNVPVVVCFNLTPPVPNDPLATLRAYGWMLRGLQEVEAALKRKHIPLYLLQEGPPEDMVPALVCELQASAVITDFSPLRGPLADAQAVAAALDAAGRPLFQVDAHNIVPVWQASPKLEVGARTIRKKIHDLLPKYFTPFPAEGLAPNDAAAVRALPGRSAPPEGFGYEKVLGRLYLDRGVKEIDWLQPGARAGWENLDTFLEKGLKIFAEKRNDPTEPAISNMSPYFNFGQVSVQAVMLKVKAVKRYHDSIAAFIEEGVVRRELSDNFCFYQPEYDSLAAAAGWAQESLRVHTNDRRQFCYTAEALEAGLTHDQLWNASQLQLVQEGKLHGFLRMYWAKKILEWTATPAEALALALRLNDRFSLDGRDPNGFVGVGWSVMGVHDMGWTERRITGKIRYMNYAGCLRKFDVAKFCARYPAAIEAAQKVQSTIQPNGEGPVPMKAAAGKEGGAQKGGGGKRERAS</sequence>
<dbReference type="GO" id="GO:0000719">
    <property type="term" value="P:photoreactive repair"/>
    <property type="evidence" value="ECO:0007669"/>
    <property type="project" value="TreeGrafter"/>
</dbReference>
<dbReference type="Gene3D" id="3.40.50.620">
    <property type="entry name" value="HUPs"/>
    <property type="match status" value="1"/>
</dbReference>
<keyword evidence="10" id="KW-0456">Lyase</keyword>
<feature type="region of interest" description="Disordered" evidence="13">
    <location>
        <begin position="1"/>
        <end position="34"/>
    </location>
</feature>
<dbReference type="InterPro" id="IPR052219">
    <property type="entry name" value="Photolyase_Class-2"/>
</dbReference>
<keyword evidence="16" id="KW-1185">Reference proteome</keyword>
<evidence type="ECO:0000313" key="16">
    <source>
        <dbReference type="Proteomes" id="UP000355283"/>
    </source>
</evidence>
<evidence type="ECO:0000259" key="14">
    <source>
        <dbReference type="PROSITE" id="PS51645"/>
    </source>
</evidence>
<proteinExistence type="inferred from homology"/>
<evidence type="ECO:0000256" key="8">
    <source>
        <dbReference type="ARBA" id="ARBA00023125"/>
    </source>
</evidence>
<feature type="domain" description="Photolyase/cryptochrome alpha/beta" evidence="14">
    <location>
        <begin position="56"/>
        <end position="193"/>
    </location>
</feature>
<dbReference type="SUPFAM" id="SSF48173">
    <property type="entry name" value="Cryptochrome/photolyase FAD-binding domain"/>
    <property type="match status" value="1"/>
</dbReference>
<evidence type="ECO:0000256" key="6">
    <source>
        <dbReference type="ARBA" id="ARBA00022763"/>
    </source>
</evidence>
<dbReference type="InterPro" id="IPR032673">
    <property type="entry name" value="DNA_photolyase_2_CS"/>
</dbReference>
<dbReference type="OrthoDB" id="496749at2759"/>
<comment type="caution">
    <text evidence="15">The sequence shown here is derived from an EMBL/GenBank/DDBJ whole genome shotgun (WGS) entry which is preliminary data.</text>
</comment>
<dbReference type="SUPFAM" id="SSF52425">
    <property type="entry name" value="Cryptochrome/photolyase, N-terminal domain"/>
    <property type="match status" value="1"/>
</dbReference>
<dbReference type="InterPro" id="IPR014729">
    <property type="entry name" value="Rossmann-like_a/b/a_fold"/>
</dbReference>
<keyword evidence="9" id="KW-0234">DNA repair</keyword>
<dbReference type="GO" id="GO:0003904">
    <property type="term" value="F:deoxyribodipyrimidine photo-lyase activity"/>
    <property type="evidence" value="ECO:0007669"/>
    <property type="project" value="UniProtKB-EC"/>
</dbReference>
<evidence type="ECO:0000256" key="2">
    <source>
        <dbReference type="ARBA" id="ARBA00006409"/>
    </source>
</evidence>
<reference evidence="15 16" key="1">
    <citation type="submission" date="2019-01" db="EMBL/GenBank/DDBJ databases">
        <title>Nuclear Genome Assembly of the Microalgal Biofuel strain Nannochloropsis salina CCMP1776.</title>
        <authorList>
            <person name="Hovde B."/>
        </authorList>
    </citation>
    <scope>NUCLEOTIDE SEQUENCE [LARGE SCALE GENOMIC DNA]</scope>
    <source>
        <strain evidence="15 16">CCMP1776</strain>
    </source>
</reference>
<comment type="similarity">
    <text evidence="2">Belongs to the DNA photolyase class-2 family.</text>
</comment>
<dbReference type="NCBIfam" id="TIGR00591">
    <property type="entry name" value="phr2"/>
    <property type="match status" value="1"/>
</dbReference>
<protein>
    <recommendedName>
        <fullName evidence="4">Deoxyribodipyrimidine photo-lyase</fullName>
        <ecNumber evidence="3">4.1.99.3</ecNumber>
    </recommendedName>
    <alternativeName>
        <fullName evidence="11">DNA photolyase</fullName>
    </alternativeName>
</protein>
<evidence type="ECO:0000256" key="3">
    <source>
        <dbReference type="ARBA" id="ARBA00013149"/>
    </source>
</evidence>